<dbReference type="AlphaFoldDB" id="A0A922CZ48"/>
<evidence type="ECO:0000313" key="1">
    <source>
        <dbReference type="EMBL" id="KAG6463461.1"/>
    </source>
</evidence>
<keyword evidence="2" id="KW-1185">Reference proteome</keyword>
<sequence length="131" mass="15248">MTKPENYPEYLCSYCTTLLLKSISFRDKCVRAMDLLNMAVLQSGMLTQSDILNVDRRYNNLVLPYVCESLLLNVKEESSPIPRDESDVESDNDFEGKRSTTTYWQVQHWTSTCKDRLLDEGHCMQRFDSFA</sequence>
<protein>
    <submittedName>
        <fullName evidence="1">Uncharacterized protein</fullName>
    </submittedName>
</protein>
<reference evidence="1" key="1">
    <citation type="journal article" date="2016" name="Insect Biochem. Mol. Biol.">
        <title>Multifaceted biological insights from a draft genome sequence of the tobacco hornworm moth, Manduca sexta.</title>
        <authorList>
            <person name="Kanost M.R."/>
            <person name="Arrese E.L."/>
            <person name="Cao X."/>
            <person name="Chen Y.R."/>
            <person name="Chellapilla S."/>
            <person name="Goldsmith M.R."/>
            <person name="Grosse-Wilde E."/>
            <person name="Heckel D.G."/>
            <person name="Herndon N."/>
            <person name="Jiang H."/>
            <person name="Papanicolaou A."/>
            <person name="Qu J."/>
            <person name="Soulages J.L."/>
            <person name="Vogel H."/>
            <person name="Walters J."/>
            <person name="Waterhouse R.M."/>
            <person name="Ahn S.J."/>
            <person name="Almeida F.C."/>
            <person name="An C."/>
            <person name="Aqrawi P."/>
            <person name="Bretschneider A."/>
            <person name="Bryant W.B."/>
            <person name="Bucks S."/>
            <person name="Chao H."/>
            <person name="Chevignon G."/>
            <person name="Christen J.M."/>
            <person name="Clarke D.F."/>
            <person name="Dittmer N.T."/>
            <person name="Ferguson L.C.F."/>
            <person name="Garavelou S."/>
            <person name="Gordon K.H.J."/>
            <person name="Gunaratna R.T."/>
            <person name="Han Y."/>
            <person name="Hauser F."/>
            <person name="He Y."/>
            <person name="Heidel-Fischer H."/>
            <person name="Hirsh A."/>
            <person name="Hu Y."/>
            <person name="Jiang H."/>
            <person name="Kalra D."/>
            <person name="Klinner C."/>
            <person name="Konig C."/>
            <person name="Kovar C."/>
            <person name="Kroll A.R."/>
            <person name="Kuwar S.S."/>
            <person name="Lee S.L."/>
            <person name="Lehman R."/>
            <person name="Li K."/>
            <person name="Li Z."/>
            <person name="Liang H."/>
            <person name="Lovelace S."/>
            <person name="Lu Z."/>
            <person name="Mansfield J.H."/>
            <person name="McCulloch K.J."/>
            <person name="Mathew T."/>
            <person name="Morton B."/>
            <person name="Muzny D.M."/>
            <person name="Neunemann D."/>
            <person name="Ongeri F."/>
            <person name="Pauchet Y."/>
            <person name="Pu L.L."/>
            <person name="Pyrousis I."/>
            <person name="Rao X.J."/>
            <person name="Redding A."/>
            <person name="Roesel C."/>
            <person name="Sanchez-Gracia A."/>
            <person name="Schaack S."/>
            <person name="Shukla A."/>
            <person name="Tetreau G."/>
            <person name="Wang Y."/>
            <person name="Xiong G.H."/>
            <person name="Traut W."/>
            <person name="Walsh T.K."/>
            <person name="Worley K.C."/>
            <person name="Wu D."/>
            <person name="Wu W."/>
            <person name="Wu Y.Q."/>
            <person name="Zhang X."/>
            <person name="Zou Z."/>
            <person name="Zucker H."/>
            <person name="Briscoe A.D."/>
            <person name="Burmester T."/>
            <person name="Clem R.J."/>
            <person name="Feyereisen R."/>
            <person name="Grimmelikhuijzen C.J.P."/>
            <person name="Hamodrakas S.J."/>
            <person name="Hansson B.S."/>
            <person name="Huguet E."/>
            <person name="Jermiin L.S."/>
            <person name="Lan Q."/>
            <person name="Lehman H.K."/>
            <person name="Lorenzen M."/>
            <person name="Merzendorfer H."/>
            <person name="Michalopoulos I."/>
            <person name="Morton D.B."/>
            <person name="Muthukrishnan S."/>
            <person name="Oakeshott J.G."/>
            <person name="Palmer W."/>
            <person name="Park Y."/>
            <person name="Passarelli A.L."/>
            <person name="Rozas J."/>
            <person name="Schwartz L.M."/>
            <person name="Smith W."/>
            <person name="Southgate A."/>
            <person name="Vilcinskas A."/>
            <person name="Vogt R."/>
            <person name="Wang P."/>
            <person name="Werren J."/>
            <person name="Yu X.Q."/>
            <person name="Zhou J.J."/>
            <person name="Brown S.J."/>
            <person name="Scherer S.E."/>
            <person name="Richards S."/>
            <person name="Blissard G.W."/>
        </authorList>
    </citation>
    <scope>NUCLEOTIDE SEQUENCE</scope>
</reference>
<reference evidence="1" key="2">
    <citation type="submission" date="2020-12" db="EMBL/GenBank/DDBJ databases">
        <authorList>
            <person name="Kanost M."/>
        </authorList>
    </citation>
    <scope>NUCLEOTIDE SEQUENCE</scope>
</reference>
<dbReference type="EMBL" id="JH668986">
    <property type="protein sequence ID" value="KAG6463461.1"/>
    <property type="molecule type" value="Genomic_DNA"/>
</dbReference>
<organism evidence="1 2">
    <name type="scientific">Manduca sexta</name>
    <name type="common">Tobacco hawkmoth</name>
    <name type="synonym">Tobacco hornworm</name>
    <dbReference type="NCBI Taxonomy" id="7130"/>
    <lineage>
        <taxon>Eukaryota</taxon>
        <taxon>Metazoa</taxon>
        <taxon>Ecdysozoa</taxon>
        <taxon>Arthropoda</taxon>
        <taxon>Hexapoda</taxon>
        <taxon>Insecta</taxon>
        <taxon>Pterygota</taxon>
        <taxon>Neoptera</taxon>
        <taxon>Endopterygota</taxon>
        <taxon>Lepidoptera</taxon>
        <taxon>Glossata</taxon>
        <taxon>Ditrysia</taxon>
        <taxon>Bombycoidea</taxon>
        <taxon>Sphingidae</taxon>
        <taxon>Sphinginae</taxon>
        <taxon>Sphingini</taxon>
        <taxon>Manduca</taxon>
    </lineage>
</organism>
<comment type="caution">
    <text evidence="1">The sequence shown here is derived from an EMBL/GenBank/DDBJ whole genome shotgun (WGS) entry which is preliminary data.</text>
</comment>
<accession>A0A922CZ48</accession>
<evidence type="ECO:0000313" key="2">
    <source>
        <dbReference type="Proteomes" id="UP000791440"/>
    </source>
</evidence>
<name>A0A922CZ48_MANSE</name>
<gene>
    <name evidence="1" type="ORF">O3G_MSEX013881</name>
</gene>
<proteinExistence type="predicted"/>
<dbReference type="Proteomes" id="UP000791440">
    <property type="component" value="Unassembled WGS sequence"/>
</dbReference>